<evidence type="ECO:0000256" key="1">
    <source>
        <dbReference type="SAM" id="MobiDB-lite"/>
    </source>
</evidence>
<accession>A0AAN7BX06</accession>
<proteinExistence type="predicted"/>
<reference evidence="2" key="1">
    <citation type="journal article" date="2023" name="Mol. Phylogenet. Evol.">
        <title>Genome-scale phylogeny and comparative genomics of the fungal order Sordariales.</title>
        <authorList>
            <person name="Hensen N."/>
            <person name="Bonometti L."/>
            <person name="Westerberg I."/>
            <person name="Brannstrom I.O."/>
            <person name="Guillou S."/>
            <person name="Cros-Aarteil S."/>
            <person name="Calhoun S."/>
            <person name="Haridas S."/>
            <person name="Kuo A."/>
            <person name="Mondo S."/>
            <person name="Pangilinan J."/>
            <person name="Riley R."/>
            <person name="LaButti K."/>
            <person name="Andreopoulos B."/>
            <person name="Lipzen A."/>
            <person name="Chen C."/>
            <person name="Yan M."/>
            <person name="Daum C."/>
            <person name="Ng V."/>
            <person name="Clum A."/>
            <person name="Steindorff A."/>
            <person name="Ohm R.A."/>
            <person name="Martin F."/>
            <person name="Silar P."/>
            <person name="Natvig D.O."/>
            <person name="Lalanne C."/>
            <person name="Gautier V."/>
            <person name="Ament-Velasquez S.L."/>
            <person name="Kruys A."/>
            <person name="Hutchinson M.I."/>
            <person name="Powell A.J."/>
            <person name="Barry K."/>
            <person name="Miller A.N."/>
            <person name="Grigoriev I.V."/>
            <person name="Debuchy R."/>
            <person name="Gladieux P."/>
            <person name="Hiltunen Thoren M."/>
            <person name="Johannesson H."/>
        </authorList>
    </citation>
    <scope>NUCLEOTIDE SEQUENCE</scope>
    <source>
        <strain evidence="2">CBS 990.96</strain>
    </source>
</reference>
<feature type="compositionally biased region" description="Polar residues" evidence="1">
    <location>
        <begin position="36"/>
        <end position="61"/>
    </location>
</feature>
<feature type="compositionally biased region" description="Low complexity" evidence="1">
    <location>
        <begin position="85"/>
        <end position="108"/>
    </location>
</feature>
<evidence type="ECO:0008006" key="4">
    <source>
        <dbReference type="Google" id="ProtNLM"/>
    </source>
</evidence>
<feature type="compositionally biased region" description="Polar residues" evidence="1">
    <location>
        <begin position="1"/>
        <end position="12"/>
    </location>
</feature>
<feature type="region of interest" description="Disordered" evidence="1">
    <location>
        <begin position="200"/>
        <end position="265"/>
    </location>
</feature>
<keyword evidence="3" id="KW-1185">Reference proteome</keyword>
<feature type="compositionally biased region" description="Acidic residues" evidence="1">
    <location>
        <begin position="236"/>
        <end position="264"/>
    </location>
</feature>
<evidence type="ECO:0000313" key="2">
    <source>
        <dbReference type="EMBL" id="KAK4231194.1"/>
    </source>
</evidence>
<dbReference type="PANTHER" id="PTHR28527">
    <property type="entry name" value="MATING-TYPE SWITCHING PROTEIN SWI2-RELATED"/>
    <property type="match status" value="1"/>
</dbReference>
<gene>
    <name evidence="2" type="ORF">QBC38DRAFT_467097</name>
</gene>
<dbReference type="AlphaFoldDB" id="A0AAN7BX06"/>
<dbReference type="Gene3D" id="6.10.140.1020">
    <property type="match status" value="1"/>
</dbReference>
<dbReference type="GO" id="GO:0006310">
    <property type="term" value="P:DNA recombination"/>
    <property type="evidence" value="ECO:0007669"/>
    <property type="project" value="TreeGrafter"/>
</dbReference>
<organism evidence="2 3">
    <name type="scientific">Podospora fimiseda</name>
    <dbReference type="NCBI Taxonomy" id="252190"/>
    <lineage>
        <taxon>Eukaryota</taxon>
        <taxon>Fungi</taxon>
        <taxon>Dikarya</taxon>
        <taxon>Ascomycota</taxon>
        <taxon>Pezizomycotina</taxon>
        <taxon>Sordariomycetes</taxon>
        <taxon>Sordariomycetidae</taxon>
        <taxon>Sordariales</taxon>
        <taxon>Podosporaceae</taxon>
        <taxon>Podospora</taxon>
    </lineage>
</organism>
<dbReference type="PANTHER" id="PTHR28527:SF1">
    <property type="entry name" value="SWI5-DEPENDENT RECOMBINATION DNA REPAIR PROTEIN 1"/>
    <property type="match status" value="1"/>
</dbReference>
<name>A0AAN7BX06_9PEZI</name>
<evidence type="ECO:0000313" key="3">
    <source>
        <dbReference type="Proteomes" id="UP001301958"/>
    </source>
</evidence>
<dbReference type="Proteomes" id="UP001301958">
    <property type="component" value="Unassembled WGS sequence"/>
</dbReference>
<comment type="caution">
    <text evidence="2">The sequence shown here is derived from an EMBL/GenBank/DDBJ whole genome shotgun (WGS) entry which is preliminary data.</text>
</comment>
<sequence length="292" mass="32653">MSSQTPNGNNAPPSAKRRRAEAANATLKKPFKSPMINRQQATPTTNKSSAASTQNLPSVNKFTKPPQPKVPVTPLRPQKIPAPSPLSTSSSFTTPFINHTPQQQQQTPIPSRYQSGPKNDEDDLLARVQASQNQMNAHLRALQTELDLIRQAKRIEDASKKKRPGEEIDAELKELVTKWKGASRLAAEELFELVKGRVESMGGGEAWRRSRRKGRGGGGFDDDEDARESKRRRCDYEDDVERRDEDEDGDGDGDGDKDEEEEEGFTMLMMLKSLNIEPEVLGWDAVEDKWVD</sequence>
<dbReference type="EMBL" id="MU865294">
    <property type="protein sequence ID" value="KAK4231194.1"/>
    <property type="molecule type" value="Genomic_DNA"/>
</dbReference>
<protein>
    <recommendedName>
        <fullName evidence="4">Swi5-dependent recombination DNA repair protein 1</fullName>
    </recommendedName>
</protein>
<reference evidence="2" key="2">
    <citation type="submission" date="2023-05" db="EMBL/GenBank/DDBJ databases">
        <authorList>
            <consortium name="Lawrence Berkeley National Laboratory"/>
            <person name="Steindorff A."/>
            <person name="Hensen N."/>
            <person name="Bonometti L."/>
            <person name="Westerberg I."/>
            <person name="Brannstrom I.O."/>
            <person name="Guillou S."/>
            <person name="Cros-Aarteil S."/>
            <person name="Calhoun S."/>
            <person name="Haridas S."/>
            <person name="Kuo A."/>
            <person name="Mondo S."/>
            <person name="Pangilinan J."/>
            <person name="Riley R."/>
            <person name="Labutti K."/>
            <person name="Andreopoulos B."/>
            <person name="Lipzen A."/>
            <person name="Chen C."/>
            <person name="Yanf M."/>
            <person name="Daum C."/>
            <person name="Ng V."/>
            <person name="Clum A."/>
            <person name="Ohm R."/>
            <person name="Martin F."/>
            <person name="Silar P."/>
            <person name="Natvig D."/>
            <person name="Lalanne C."/>
            <person name="Gautier V."/>
            <person name="Ament-Velasquez S.L."/>
            <person name="Kruys A."/>
            <person name="Hutchinson M.I."/>
            <person name="Powell A.J."/>
            <person name="Barry K."/>
            <person name="Miller A.N."/>
            <person name="Grigoriev I.V."/>
            <person name="Debuchy R."/>
            <person name="Gladieux P."/>
            <person name="Thoren M.H."/>
            <person name="Johannesson H."/>
        </authorList>
    </citation>
    <scope>NUCLEOTIDE SEQUENCE</scope>
    <source>
        <strain evidence="2">CBS 990.96</strain>
    </source>
</reference>
<feature type="region of interest" description="Disordered" evidence="1">
    <location>
        <begin position="1"/>
        <end position="122"/>
    </location>
</feature>